<evidence type="ECO:0000313" key="3">
    <source>
        <dbReference type="Proteomes" id="UP000228859"/>
    </source>
</evidence>
<dbReference type="Proteomes" id="UP000228859">
    <property type="component" value="Unassembled WGS sequence"/>
</dbReference>
<protein>
    <submittedName>
        <fullName evidence="2">Uncharacterized protein</fullName>
    </submittedName>
</protein>
<sequence>MDGLNTKTLEELLKNYNPEPLEYDPEVDGGDEYLIRDELLKKKEELKDVVSKLKEKQRESRKVRR</sequence>
<organism evidence="2 3">
    <name type="scientific">Sulfuricurvum kujiense</name>
    <dbReference type="NCBI Taxonomy" id="148813"/>
    <lineage>
        <taxon>Bacteria</taxon>
        <taxon>Pseudomonadati</taxon>
        <taxon>Campylobacterota</taxon>
        <taxon>Epsilonproteobacteria</taxon>
        <taxon>Campylobacterales</taxon>
        <taxon>Sulfurimonadaceae</taxon>
        <taxon>Sulfuricurvum</taxon>
    </lineage>
</organism>
<evidence type="ECO:0000256" key="1">
    <source>
        <dbReference type="SAM" id="Coils"/>
    </source>
</evidence>
<keyword evidence="1" id="KW-0175">Coiled coil</keyword>
<proteinExistence type="predicted"/>
<dbReference type="RefSeq" id="WP_294893980.1">
    <property type="nucleotide sequence ID" value="NZ_DLUI01000081.1"/>
</dbReference>
<reference evidence="2 3" key="1">
    <citation type="journal article" date="2017" name="Front. Microbiol.">
        <title>Comparative Genomic Analysis of the Class Epsilonproteobacteria and Proposed Reclassification to Epsilonbacteraeota (phyl. nov.).</title>
        <authorList>
            <person name="Waite D.W."/>
            <person name="Vanwonterghem I."/>
            <person name="Rinke C."/>
            <person name="Parks D.H."/>
            <person name="Zhang Y."/>
            <person name="Takai K."/>
            <person name="Sievert S.M."/>
            <person name="Simon J."/>
            <person name="Campbell B.J."/>
            <person name="Hanson T.E."/>
            <person name="Woyke T."/>
            <person name="Klotz M.G."/>
            <person name="Hugenholtz P."/>
        </authorList>
    </citation>
    <scope>NUCLEOTIDE SEQUENCE [LARGE SCALE GENOMIC DNA]</scope>
    <source>
        <strain evidence="2">UBA12443</strain>
    </source>
</reference>
<gene>
    <name evidence="2" type="ORF">CFH83_05830</name>
</gene>
<name>A0A2D3WHB0_9BACT</name>
<feature type="coiled-coil region" evidence="1">
    <location>
        <begin position="36"/>
        <end position="63"/>
    </location>
</feature>
<dbReference type="EMBL" id="DLUI01000081">
    <property type="protein sequence ID" value="DAB38460.1"/>
    <property type="molecule type" value="Genomic_DNA"/>
</dbReference>
<dbReference type="AlphaFoldDB" id="A0A2D3WHB0"/>
<comment type="caution">
    <text evidence="2">The sequence shown here is derived from an EMBL/GenBank/DDBJ whole genome shotgun (WGS) entry which is preliminary data.</text>
</comment>
<evidence type="ECO:0000313" key="2">
    <source>
        <dbReference type="EMBL" id="DAB38460.1"/>
    </source>
</evidence>
<accession>A0A2D3WHB0</accession>